<evidence type="ECO:0000313" key="2">
    <source>
        <dbReference type="Proteomes" id="UP000449969"/>
    </source>
</evidence>
<proteinExistence type="predicted"/>
<comment type="caution">
    <text evidence="1">The sequence shown here is derived from an EMBL/GenBank/DDBJ whole genome shotgun (WGS) entry which is preliminary data.</text>
</comment>
<protein>
    <submittedName>
        <fullName evidence="1">Uncharacterized protein</fullName>
    </submittedName>
</protein>
<evidence type="ECO:0000313" key="1">
    <source>
        <dbReference type="EMBL" id="MVT73600.1"/>
    </source>
</evidence>
<dbReference type="Proteomes" id="UP000449969">
    <property type="component" value="Unassembled WGS sequence"/>
</dbReference>
<dbReference type="AlphaFoldDB" id="A0A844TG53"/>
<gene>
    <name evidence="1" type="ORF">GPL20_11025</name>
</gene>
<dbReference type="EMBL" id="WQNE01000006">
    <property type="protein sequence ID" value="MVT73600.1"/>
    <property type="molecule type" value="Genomic_DNA"/>
</dbReference>
<dbReference type="RefSeq" id="WP_157329546.1">
    <property type="nucleotide sequence ID" value="NZ_JANADL010000005.1"/>
</dbReference>
<reference evidence="1 2" key="1">
    <citation type="submission" date="2019-12" db="EMBL/GenBank/DDBJ databases">
        <title>Draft genome sequences Bradyrhizobium cajani AMBPC1010, Bradyrhizobium pachyrhizi AMBPC1040 and Bradyrhizobium yuanmingense ALSPC3051, three plant growth promoting strains isolated from nodules of Cajanus cajan L. in Dominican Republic.</title>
        <authorList>
            <person name="Flores-Felix J.D."/>
            <person name="Araujo J."/>
            <person name="Diaz-Alcantara C."/>
            <person name="Gonzalez-Andres F."/>
            <person name="Velazquez E."/>
        </authorList>
    </citation>
    <scope>NUCLEOTIDE SEQUENCE [LARGE SCALE GENOMIC DNA]</scope>
    <source>
        <strain evidence="1 2">1010</strain>
    </source>
</reference>
<sequence length="51" mass="5503">MAKAERPHGHGFDAGILNGMRRAGTRLVVQPGRALLHKTPPPFAYCPPLQA</sequence>
<keyword evidence="2" id="KW-1185">Reference proteome</keyword>
<accession>A0A844TG53</accession>
<dbReference type="OrthoDB" id="9778516at2"/>
<organism evidence="1 2">
    <name type="scientific">Bradyrhizobium cajani</name>
    <dbReference type="NCBI Taxonomy" id="1928661"/>
    <lineage>
        <taxon>Bacteria</taxon>
        <taxon>Pseudomonadati</taxon>
        <taxon>Pseudomonadota</taxon>
        <taxon>Alphaproteobacteria</taxon>
        <taxon>Hyphomicrobiales</taxon>
        <taxon>Nitrobacteraceae</taxon>
        <taxon>Bradyrhizobium</taxon>
    </lineage>
</organism>
<name>A0A844TG53_9BRAD</name>